<feature type="compositionally biased region" description="Polar residues" evidence="1">
    <location>
        <begin position="61"/>
        <end position="74"/>
    </location>
</feature>
<reference evidence="2" key="1">
    <citation type="journal article" date="2021" name="Proc. Natl. Acad. Sci. U.S.A.">
        <title>A Catalog of Tens of Thousands of Viruses from Human Metagenomes Reveals Hidden Associations with Chronic Diseases.</title>
        <authorList>
            <person name="Tisza M.J."/>
            <person name="Buck C.B."/>
        </authorList>
    </citation>
    <scope>NUCLEOTIDE SEQUENCE</scope>
    <source>
        <strain evidence="2">CtLKg7</strain>
    </source>
</reference>
<accession>A0A8S5UVV0</accession>
<organism evidence="2">
    <name type="scientific">Siphoviridae sp. ctLKg7</name>
    <dbReference type="NCBI Taxonomy" id="2825452"/>
    <lineage>
        <taxon>Viruses</taxon>
        <taxon>Duplodnaviria</taxon>
        <taxon>Heunggongvirae</taxon>
        <taxon>Uroviricota</taxon>
        <taxon>Caudoviricetes</taxon>
    </lineage>
</organism>
<protein>
    <submittedName>
        <fullName evidence="2">Uncharacterized protein</fullName>
    </submittedName>
</protein>
<proteinExistence type="predicted"/>
<feature type="compositionally biased region" description="Polar residues" evidence="1">
    <location>
        <begin position="25"/>
        <end position="52"/>
    </location>
</feature>
<dbReference type="EMBL" id="BK016149">
    <property type="protein sequence ID" value="DAF98522.1"/>
    <property type="molecule type" value="Genomic_DNA"/>
</dbReference>
<feature type="compositionally biased region" description="Pro residues" evidence="1">
    <location>
        <begin position="1"/>
        <end position="10"/>
    </location>
</feature>
<feature type="region of interest" description="Disordered" evidence="1">
    <location>
        <begin position="1"/>
        <end position="102"/>
    </location>
</feature>
<name>A0A8S5UVV0_9CAUD</name>
<evidence type="ECO:0000256" key="1">
    <source>
        <dbReference type="SAM" id="MobiDB-lite"/>
    </source>
</evidence>
<sequence>MINPTQPQPNPLLGITARKKRESRSVSVQQGRARTTRKTLNAPTRSGDQGQTKDGWRGSQRIVSSSMLSWNNWAEGQGDDQGPTVRRSERSADSRWSAYARL</sequence>
<evidence type="ECO:0000313" key="2">
    <source>
        <dbReference type="EMBL" id="DAF98522.1"/>
    </source>
</evidence>